<dbReference type="Proteomes" id="UP001319104">
    <property type="component" value="Unassembled WGS sequence"/>
</dbReference>
<name>A0AAP2CKB9_9BACT</name>
<proteinExistence type="predicted"/>
<accession>A0AAP2CKB9</accession>
<keyword evidence="2" id="KW-1185">Reference proteome</keyword>
<evidence type="ECO:0000313" key="1">
    <source>
        <dbReference type="EMBL" id="MBS9525284.1"/>
    </source>
</evidence>
<dbReference type="RefSeq" id="WP_213946143.1">
    <property type="nucleotide sequence ID" value="NZ_JAHCMY010000010.1"/>
</dbReference>
<sequence length="274" mass="31548">MNFTIYLGHQKEEMRLVLKYYIMKKVLPFIALFFISGLAMAQSDGYKWALFSEIAPYANATPAMHEDNFYSHNISWRNRVGFHAGKNTILGFMGSYRAYENLENRTFENMIETGKFGIGYNYRFQTRNSLLGGGVFATQLFPIGKKIAFQLNYYALIEQGTGEVNRIHESISFIGGIPRLVPPILMPDSYDYRERNINTGLDIGLSYYLQSNLAIQGNVRLIQLENFNFKPSETNRFGEESSHNLNINQKGTRFNHLFNMPVAHIGISYHFGRR</sequence>
<reference evidence="1 2" key="1">
    <citation type="submission" date="2021-05" db="EMBL/GenBank/DDBJ databases">
        <authorList>
            <person name="Zhang Z.D."/>
            <person name="Osman G."/>
        </authorList>
    </citation>
    <scope>NUCLEOTIDE SEQUENCE [LARGE SCALE GENOMIC DNA]</scope>
    <source>
        <strain evidence="1 2">KCTC 32217</strain>
    </source>
</reference>
<protein>
    <submittedName>
        <fullName evidence="1">Uncharacterized protein</fullName>
    </submittedName>
</protein>
<dbReference type="EMBL" id="JAHCMY010000010">
    <property type="protein sequence ID" value="MBS9525284.1"/>
    <property type="molecule type" value="Genomic_DNA"/>
</dbReference>
<comment type="caution">
    <text evidence="1">The sequence shown here is derived from an EMBL/GenBank/DDBJ whole genome shotgun (WGS) entry which is preliminary data.</text>
</comment>
<gene>
    <name evidence="1" type="ORF">KI659_14795</name>
</gene>
<dbReference type="AlphaFoldDB" id="A0AAP2CKB9"/>
<evidence type="ECO:0000313" key="2">
    <source>
        <dbReference type="Proteomes" id="UP001319104"/>
    </source>
</evidence>
<organism evidence="1 2">
    <name type="scientific">Litoribacter ruber</name>
    <dbReference type="NCBI Taxonomy" id="702568"/>
    <lineage>
        <taxon>Bacteria</taxon>
        <taxon>Pseudomonadati</taxon>
        <taxon>Bacteroidota</taxon>
        <taxon>Cytophagia</taxon>
        <taxon>Cytophagales</taxon>
        <taxon>Cyclobacteriaceae</taxon>
        <taxon>Litoribacter</taxon>
    </lineage>
</organism>